<protein>
    <recommendedName>
        <fullName evidence="1">HTH cro/C1-type domain-containing protein</fullName>
    </recommendedName>
</protein>
<dbReference type="OrthoDB" id="278386at2"/>
<dbReference type="InterPro" id="IPR001387">
    <property type="entry name" value="Cro/C1-type_HTH"/>
</dbReference>
<dbReference type="Gene3D" id="1.10.260.40">
    <property type="entry name" value="lambda repressor-like DNA-binding domains"/>
    <property type="match status" value="1"/>
</dbReference>
<proteinExistence type="predicted"/>
<sequence length="482" mass="52704">MIKNDRQYQATKLQADKFAVALRQAEEREYSDSLLADLERDALRSQLDDLRAELAEYDRLRSGQVKEIQVDTVDRIPQALISARIAAGLSQKELAERLGLKEQQIQRYEVTDYASAGLSRILEVMRALGGGVRLTMTVPTAVPSGGDFLKRLAKAGVSKELVTRRLLDPETATKLESADRGESETAVLRAASTVSRVYGWPTDLLFGNAPLAISPEVAGLARFKMPSRASESHLGGYVIYAHHLAGLALKAAPTLAPTIVPTEAGAFAKALLSRHGSMTFETALRYAWDLGVVVLPLRDSGAFHGACWRVAGRNVVVLKQRTASLARWLIDLLHELFHAGQEPDKAEREVIEAAETSTDRRESDEEQAAVQFSGDVALGGRAEELADLCVREAGGRVERLKVAVPAVAARERVAVDVLANYMAFRLSLQGVNWWGAATNLQPAGQNPWAVARDWLLQRLTLDALDPAERDLLLLALTTEEES</sequence>
<keyword evidence="3" id="KW-1185">Reference proteome</keyword>
<comment type="caution">
    <text evidence="2">The sequence shown here is derived from an EMBL/GenBank/DDBJ whole genome shotgun (WGS) entry which is preliminary data.</text>
</comment>
<dbReference type="RefSeq" id="WP_088257323.1">
    <property type="nucleotide sequence ID" value="NZ_NIDE01000014.1"/>
</dbReference>
<dbReference type="SUPFAM" id="SSF47413">
    <property type="entry name" value="lambda repressor-like DNA-binding domains"/>
    <property type="match status" value="1"/>
</dbReference>
<gene>
    <name evidence="2" type="ORF">FRUB_06513</name>
</gene>
<accession>A0A225D8U6</accession>
<dbReference type="Proteomes" id="UP000214646">
    <property type="component" value="Unassembled WGS sequence"/>
</dbReference>
<organism evidence="2 3">
    <name type="scientific">Fimbriiglobus ruber</name>
    <dbReference type="NCBI Taxonomy" id="1908690"/>
    <lineage>
        <taxon>Bacteria</taxon>
        <taxon>Pseudomonadati</taxon>
        <taxon>Planctomycetota</taxon>
        <taxon>Planctomycetia</taxon>
        <taxon>Gemmatales</taxon>
        <taxon>Gemmataceae</taxon>
        <taxon>Fimbriiglobus</taxon>
    </lineage>
</organism>
<reference evidence="3" key="1">
    <citation type="submission" date="2017-06" db="EMBL/GenBank/DDBJ databases">
        <title>Genome analysis of Fimbriiglobus ruber SP5, the first member of the order Planctomycetales with confirmed chitinolytic capability.</title>
        <authorList>
            <person name="Ravin N.V."/>
            <person name="Rakitin A.L."/>
            <person name="Ivanova A.A."/>
            <person name="Beletsky A.V."/>
            <person name="Kulichevskaya I.S."/>
            <person name="Mardanov A.V."/>
            <person name="Dedysh S.N."/>
        </authorList>
    </citation>
    <scope>NUCLEOTIDE SEQUENCE [LARGE SCALE GENOMIC DNA]</scope>
    <source>
        <strain evidence="3">SP5</strain>
    </source>
</reference>
<name>A0A225D8U6_9BACT</name>
<dbReference type="GO" id="GO:0003677">
    <property type="term" value="F:DNA binding"/>
    <property type="evidence" value="ECO:0007669"/>
    <property type="project" value="InterPro"/>
</dbReference>
<dbReference type="CDD" id="cd00093">
    <property type="entry name" value="HTH_XRE"/>
    <property type="match status" value="1"/>
</dbReference>
<feature type="domain" description="HTH cro/C1-type" evidence="1">
    <location>
        <begin position="80"/>
        <end position="109"/>
    </location>
</feature>
<dbReference type="PROSITE" id="PS50943">
    <property type="entry name" value="HTH_CROC1"/>
    <property type="match status" value="1"/>
</dbReference>
<dbReference type="EMBL" id="NIDE01000014">
    <property type="protein sequence ID" value="OWK37393.1"/>
    <property type="molecule type" value="Genomic_DNA"/>
</dbReference>
<evidence type="ECO:0000259" key="1">
    <source>
        <dbReference type="PROSITE" id="PS50943"/>
    </source>
</evidence>
<dbReference type="InterPro" id="IPR010982">
    <property type="entry name" value="Lambda_DNA-bd_dom_sf"/>
</dbReference>
<evidence type="ECO:0000313" key="3">
    <source>
        <dbReference type="Proteomes" id="UP000214646"/>
    </source>
</evidence>
<dbReference type="Pfam" id="PF01381">
    <property type="entry name" value="HTH_3"/>
    <property type="match status" value="1"/>
</dbReference>
<evidence type="ECO:0000313" key="2">
    <source>
        <dbReference type="EMBL" id="OWK37393.1"/>
    </source>
</evidence>
<dbReference type="AlphaFoldDB" id="A0A225D8U6"/>
<dbReference type="SMART" id="SM00530">
    <property type="entry name" value="HTH_XRE"/>
    <property type="match status" value="1"/>
</dbReference>